<organism evidence="1 2">
    <name type="scientific">Vicia faba</name>
    <name type="common">Broad bean</name>
    <name type="synonym">Faba vulgaris</name>
    <dbReference type="NCBI Taxonomy" id="3906"/>
    <lineage>
        <taxon>Eukaryota</taxon>
        <taxon>Viridiplantae</taxon>
        <taxon>Streptophyta</taxon>
        <taxon>Embryophyta</taxon>
        <taxon>Tracheophyta</taxon>
        <taxon>Spermatophyta</taxon>
        <taxon>Magnoliopsida</taxon>
        <taxon>eudicotyledons</taxon>
        <taxon>Gunneridae</taxon>
        <taxon>Pentapetalae</taxon>
        <taxon>rosids</taxon>
        <taxon>fabids</taxon>
        <taxon>Fabales</taxon>
        <taxon>Fabaceae</taxon>
        <taxon>Papilionoideae</taxon>
        <taxon>50 kb inversion clade</taxon>
        <taxon>NPAAA clade</taxon>
        <taxon>Hologalegina</taxon>
        <taxon>IRL clade</taxon>
        <taxon>Fabeae</taxon>
        <taxon>Vicia</taxon>
    </lineage>
</organism>
<gene>
    <name evidence="1" type="ORF">VFH_I054720</name>
</gene>
<proteinExistence type="predicted"/>
<dbReference type="EMBL" id="OX451735">
    <property type="protein sequence ID" value="CAI8592705.1"/>
    <property type="molecule type" value="Genomic_DNA"/>
</dbReference>
<reference evidence="1 2" key="1">
    <citation type="submission" date="2023-01" db="EMBL/GenBank/DDBJ databases">
        <authorList>
            <person name="Kreplak J."/>
        </authorList>
    </citation>
    <scope>NUCLEOTIDE SEQUENCE [LARGE SCALE GENOMIC DNA]</scope>
</reference>
<sequence>MRGEAQWLTISFQICGGGLQVDLQHELTVDGDCDVVWKAWLARVRRIRLQIWVWLASKNGRKVAVGMMRVDERRGSGHAMGEDLIESPSPYYFLLSFNFSHFEILLHIWFRRGVVIAVASLFSSLSQQAKWNSNDVMKLDE</sequence>
<name>A0AAV0Z2F7_VICFA</name>
<dbReference type="Proteomes" id="UP001157006">
    <property type="component" value="Chromosome 1S"/>
</dbReference>
<dbReference type="AlphaFoldDB" id="A0AAV0Z2F7"/>
<keyword evidence="2" id="KW-1185">Reference proteome</keyword>
<protein>
    <submittedName>
        <fullName evidence="1">Uncharacterized protein</fullName>
    </submittedName>
</protein>
<evidence type="ECO:0000313" key="1">
    <source>
        <dbReference type="EMBL" id="CAI8592705.1"/>
    </source>
</evidence>
<accession>A0AAV0Z2F7</accession>
<evidence type="ECO:0000313" key="2">
    <source>
        <dbReference type="Proteomes" id="UP001157006"/>
    </source>
</evidence>